<keyword evidence="3 7" id="KW-0288">FMN</keyword>
<evidence type="ECO:0000256" key="4">
    <source>
        <dbReference type="ARBA" id="ARBA00022857"/>
    </source>
</evidence>
<evidence type="ECO:0000259" key="9">
    <source>
        <dbReference type="Pfam" id="PF00881"/>
    </source>
</evidence>
<dbReference type="InterPro" id="IPR052530">
    <property type="entry name" value="NAD(P)H_nitroreductase"/>
</dbReference>
<evidence type="ECO:0000256" key="1">
    <source>
        <dbReference type="ARBA" id="ARBA00007118"/>
    </source>
</evidence>
<keyword evidence="4 7" id="KW-0521">NADP</keyword>
<evidence type="ECO:0000256" key="3">
    <source>
        <dbReference type="ARBA" id="ARBA00022643"/>
    </source>
</evidence>
<feature type="binding site" description="in other chain" evidence="8">
    <location>
        <begin position="24"/>
        <end position="26"/>
    </location>
    <ligand>
        <name>FMN</name>
        <dbReference type="ChEBI" id="CHEBI:58210"/>
        <note>ligand shared between dimeric partners</note>
    </ligand>
</feature>
<protein>
    <recommendedName>
        <fullName evidence="7">Putative NAD(P)H nitroreductase</fullName>
        <ecNumber evidence="7">1.-.-.-</ecNumber>
    </recommendedName>
</protein>
<dbReference type="AlphaFoldDB" id="A0A1P8WPJ6"/>
<dbReference type="EC" id="1.-.-.-" evidence="7"/>
<dbReference type="RefSeq" id="WP_077027070.1">
    <property type="nucleotide sequence ID" value="NZ_CP017641.1"/>
</dbReference>
<evidence type="ECO:0000256" key="2">
    <source>
        <dbReference type="ARBA" id="ARBA00022630"/>
    </source>
</evidence>
<evidence type="ECO:0000313" key="11">
    <source>
        <dbReference type="Proteomes" id="UP000187735"/>
    </source>
</evidence>
<dbReference type="Pfam" id="PF00881">
    <property type="entry name" value="Nitroreductase"/>
    <property type="match status" value="1"/>
</dbReference>
<comment type="cofactor">
    <cofactor evidence="8">
        <name>FMN</name>
        <dbReference type="ChEBI" id="CHEBI:58210"/>
    </cofactor>
    <text evidence="8">Binds 1 FMN per subunit.</text>
</comment>
<dbReference type="PIRSF" id="PIRSF000232">
    <property type="entry name" value="YdjA"/>
    <property type="match status" value="1"/>
</dbReference>
<dbReference type="PANTHER" id="PTHR43821:SF1">
    <property type="entry name" value="NAD(P)H NITROREDUCTASE YDJA-RELATED"/>
    <property type="match status" value="1"/>
</dbReference>
<keyword evidence="2 7" id="KW-0285">Flavoprotein</keyword>
<sequence length="204" mass="22976">MTPNNESFEGAINKIAVRSLMENRRSIKPADFSDQRVQDEIVWQMLSNANWAPTHGMTEPWRFFVYTDAAKLRLGKRLAKIYEQITTPELRKPAKAEKLIANAERSSHLIVIAMKRQASEKIPEIEEVQAVACAVQNLHLTATAFGVGGYWSSGAAICSEQLRDHLGLSNKDCVLGLFYVGYPKTEWPKGCRSPIEDKVVWRAD</sequence>
<dbReference type="PANTHER" id="PTHR43821">
    <property type="entry name" value="NAD(P)H NITROREDUCTASE YDJA-RELATED"/>
    <property type="match status" value="1"/>
</dbReference>
<name>A0A1P8WPJ6_9PLAN</name>
<dbReference type="GO" id="GO:0016491">
    <property type="term" value="F:oxidoreductase activity"/>
    <property type="evidence" value="ECO:0007669"/>
    <property type="project" value="UniProtKB-UniRule"/>
</dbReference>
<dbReference type="EMBL" id="CP017641">
    <property type="protein sequence ID" value="APZ95984.1"/>
    <property type="molecule type" value="Genomic_DNA"/>
</dbReference>
<evidence type="ECO:0000313" key="10">
    <source>
        <dbReference type="EMBL" id="APZ95984.1"/>
    </source>
</evidence>
<keyword evidence="6 7" id="KW-0520">NAD</keyword>
<dbReference type="InterPro" id="IPR029479">
    <property type="entry name" value="Nitroreductase"/>
</dbReference>
<proteinExistence type="inferred from homology"/>
<feature type="binding site" description="in other chain" evidence="8">
    <location>
        <begin position="151"/>
        <end position="153"/>
    </location>
    <ligand>
        <name>FMN</name>
        <dbReference type="ChEBI" id="CHEBI:58210"/>
        <note>ligand shared between dimeric partners</note>
    </ligand>
</feature>
<dbReference type="OrthoDB" id="9804207at2"/>
<dbReference type="CDD" id="cd02135">
    <property type="entry name" value="YdjA-like"/>
    <property type="match status" value="1"/>
</dbReference>
<feature type="domain" description="Nitroreductase" evidence="9">
    <location>
        <begin position="22"/>
        <end position="182"/>
    </location>
</feature>
<evidence type="ECO:0000256" key="8">
    <source>
        <dbReference type="PIRSR" id="PIRSR000232-1"/>
    </source>
</evidence>
<dbReference type="InterPro" id="IPR026021">
    <property type="entry name" value="YdjA-like"/>
</dbReference>
<dbReference type="STRING" id="1891926.Fuma_05647"/>
<comment type="similarity">
    <text evidence="1 7">Belongs to the nitroreductase family.</text>
</comment>
<dbReference type="Proteomes" id="UP000187735">
    <property type="component" value="Chromosome"/>
</dbReference>
<dbReference type="SUPFAM" id="SSF55469">
    <property type="entry name" value="FMN-dependent nitroreductase-like"/>
    <property type="match status" value="1"/>
</dbReference>
<keyword evidence="11" id="KW-1185">Reference proteome</keyword>
<dbReference type="InterPro" id="IPR000415">
    <property type="entry name" value="Nitroreductase-like"/>
</dbReference>
<evidence type="ECO:0000256" key="5">
    <source>
        <dbReference type="ARBA" id="ARBA00023002"/>
    </source>
</evidence>
<organism evidence="10 11">
    <name type="scientific">Fuerstiella marisgermanici</name>
    <dbReference type="NCBI Taxonomy" id="1891926"/>
    <lineage>
        <taxon>Bacteria</taxon>
        <taxon>Pseudomonadati</taxon>
        <taxon>Planctomycetota</taxon>
        <taxon>Planctomycetia</taxon>
        <taxon>Planctomycetales</taxon>
        <taxon>Planctomycetaceae</taxon>
        <taxon>Fuerstiella</taxon>
    </lineage>
</organism>
<dbReference type="KEGG" id="fmr:Fuma_05647"/>
<gene>
    <name evidence="10" type="primary">ydjA</name>
    <name evidence="10" type="ORF">Fuma_05647</name>
</gene>
<accession>A0A1P8WPJ6</accession>
<keyword evidence="5 7" id="KW-0560">Oxidoreductase</keyword>
<dbReference type="Gene3D" id="3.40.109.10">
    <property type="entry name" value="NADH Oxidase"/>
    <property type="match status" value="1"/>
</dbReference>
<evidence type="ECO:0000256" key="7">
    <source>
        <dbReference type="PIRNR" id="PIRNR000232"/>
    </source>
</evidence>
<feature type="binding site" evidence="8">
    <location>
        <position position="55"/>
    </location>
    <ligand>
        <name>FMN</name>
        <dbReference type="ChEBI" id="CHEBI:58210"/>
        <note>ligand shared between dimeric partners</note>
    </ligand>
</feature>
<reference evidence="10 11" key="1">
    <citation type="journal article" date="2016" name="Front. Microbiol.">
        <title>Fuerstia marisgermanicae gen. nov., sp. nov., an Unusual Member of the Phylum Planctomycetes from the German Wadden Sea.</title>
        <authorList>
            <person name="Kohn T."/>
            <person name="Heuer A."/>
            <person name="Jogler M."/>
            <person name="Vollmers J."/>
            <person name="Boedeker C."/>
            <person name="Bunk B."/>
            <person name="Rast P."/>
            <person name="Borchert D."/>
            <person name="Glockner I."/>
            <person name="Freese H.M."/>
            <person name="Klenk H.P."/>
            <person name="Overmann J."/>
            <person name="Kaster A.K."/>
            <person name="Rohde M."/>
            <person name="Wiegand S."/>
            <person name="Jogler C."/>
        </authorList>
    </citation>
    <scope>NUCLEOTIDE SEQUENCE [LARGE SCALE GENOMIC DNA]</scope>
    <source>
        <strain evidence="10 11">NH11</strain>
    </source>
</reference>
<evidence type="ECO:0000256" key="6">
    <source>
        <dbReference type="ARBA" id="ARBA00023027"/>
    </source>
</evidence>